<feature type="domain" description="NADP-dependent oxidoreductase" evidence="1">
    <location>
        <begin position="23"/>
        <end position="273"/>
    </location>
</feature>
<dbReference type="Gene3D" id="3.20.20.100">
    <property type="entry name" value="NADP-dependent oxidoreductase domain"/>
    <property type="match status" value="1"/>
</dbReference>
<dbReference type="EMBL" id="CAFBPS010000003">
    <property type="protein sequence ID" value="CAB5018019.1"/>
    <property type="molecule type" value="Genomic_DNA"/>
</dbReference>
<dbReference type="CDD" id="cd19097">
    <property type="entry name" value="AKR_unchar"/>
    <property type="match status" value="1"/>
</dbReference>
<dbReference type="Pfam" id="PF00248">
    <property type="entry name" value="Aldo_ket_red"/>
    <property type="match status" value="1"/>
</dbReference>
<dbReference type="InterPro" id="IPR023210">
    <property type="entry name" value="NADP_OxRdtase_dom"/>
</dbReference>
<dbReference type="EMBL" id="CAFBMF010000004">
    <property type="protein sequence ID" value="CAB4888396.1"/>
    <property type="molecule type" value="Genomic_DNA"/>
</dbReference>
<dbReference type="PANTHER" id="PTHR43312">
    <property type="entry name" value="D-THREO-ALDOSE 1-DEHYDROGENASE"/>
    <property type="match status" value="1"/>
</dbReference>
<organism evidence="2">
    <name type="scientific">freshwater metagenome</name>
    <dbReference type="NCBI Taxonomy" id="449393"/>
    <lineage>
        <taxon>unclassified sequences</taxon>
        <taxon>metagenomes</taxon>
        <taxon>ecological metagenomes</taxon>
    </lineage>
</organism>
<dbReference type="InterPro" id="IPR053135">
    <property type="entry name" value="AKR2_Oxidoreductase"/>
</dbReference>
<evidence type="ECO:0000313" key="3">
    <source>
        <dbReference type="EMBL" id="CAB5018019.1"/>
    </source>
</evidence>
<evidence type="ECO:0000313" key="2">
    <source>
        <dbReference type="EMBL" id="CAB4888396.1"/>
    </source>
</evidence>
<dbReference type="SUPFAM" id="SSF51430">
    <property type="entry name" value="NAD(P)-linked oxidoreductase"/>
    <property type="match status" value="1"/>
</dbReference>
<evidence type="ECO:0000259" key="1">
    <source>
        <dbReference type="Pfam" id="PF00248"/>
    </source>
</evidence>
<dbReference type="AlphaFoldDB" id="A0A6J7EYU0"/>
<accession>A0A6J7EYU0</accession>
<gene>
    <name evidence="2" type="ORF">UFOPK3494_00128</name>
    <name evidence="3" type="ORF">UFOPK4134_00102</name>
</gene>
<dbReference type="InterPro" id="IPR036812">
    <property type="entry name" value="NAD(P)_OxRdtase_dom_sf"/>
</dbReference>
<dbReference type="PANTHER" id="PTHR43312:SF1">
    <property type="entry name" value="NADP-DEPENDENT OXIDOREDUCTASE DOMAIN-CONTAINING PROTEIN"/>
    <property type="match status" value="1"/>
</dbReference>
<reference evidence="2" key="1">
    <citation type="submission" date="2020-05" db="EMBL/GenBank/DDBJ databases">
        <authorList>
            <person name="Chiriac C."/>
            <person name="Salcher M."/>
            <person name="Ghai R."/>
            <person name="Kavagutti S V."/>
        </authorList>
    </citation>
    <scope>NUCLEOTIDE SEQUENCE</scope>
</reference>
<proteinExistence type="predicted"/>
<sequence>MHRLLGMCSIYLVILMPVDANIELILGTAQLVTSYGVTRDQEIPATHQSAKEFLRNAFDKKVLTLDTAPAYGDAEKVIGESGIPFKIHTKLRRGVNALDSLEASKVNLQAENIEVVYIHDIDAFRSDSKKMINDLSKILDHGVNHIGVSIYDEDDLALVRKFRQVTFVQVPMNILDRRFSGQKVQEMNSSGLSVVVRSAFLQGVLLADSATLRPEVRHLKDFVDRFQLEGKKIGLDPVTACLHWVISQSKLSGVIVGAQNNGEFDAIRNSWEKARNLTFDDSWAEVIPVPNSDAIDPRKWRAL</sequence>
<name>A0A6J7EYU0_9ZZZZ</name>
<protein>
    <submittedName>
        <fullName evidence="2">Unannotated protein</fullName>
    </submittedName>
</protein>